<dbReference type="CDD" id="cd07216">
    <property type="entry name" value="Pat17_PNPLA8_PNPLA9_like3"/>
    <property type="match status" value="1"/>
</dbReference>
<dbReference type="Gene3D" id="3.40.50.300">
    <property type="entry name" value="P-loop containing nucleotide triphosphate hydrolases"/>
    <property type="match status" value="1"/>
</dbReference>
<dbReference type="InterPro" id="IPR002641">
    <property type="entry name" value="PNPLA_dom"/>
</dbReference>
<name>A0A9W4IE17_9EURO</name>
<dbReference type="InterPro" id="IPR053137">
    <property type="entry name" value="NLR-like"/>
</dbReference>
<accession>A0A9W4IE17</accession>
<dbReference type="InterPro" id="IPR016035">
    <property type="entry name" value="Acyl_Trfase/lysoPLipase"/>
</dbReference>
<dbReference type="OrthoDB" id="1577640at2759"/>
<dbReference type="PROSITE" id="PS51635">
    <property type="entry name" value="PNPLA"/>
    <property type="match status" value="1"/>
</dbReference>
<dbReference type="InterPro" id="IPR011990">
    <property type="entry name" value="TPR-like_helical_dom_sf"/>
</dbReference>
<dbReference type="InterPro" id="IPR002182">
    <property type="entry name" value="NB-ARC"/>
</dbReference>
<keyword evidence="5" id="KW-1185">Reference proteome</keyword>
<feature type="short sequence motif" description="DGA/G" evidence="2">
    <location>
        <begin position="206"/>
        <end position="208"/>
    </location>
</feature>
<protein>
    <recommendedName>
        <fullName evidence="3">PNPLA domain-containing protein</fullName>
    </recommendedName>
</protein>
<dbReference type="InterPro" id="IPR027417">
    <property type="entry name" value="P-loop_NTPase"/>
</dbReference>
<dbReference type="SUPFAM" id="SSF52540">
    <property type="entry name" value="P-loop containing nucleoside triphosphate hydrolases"/>
    <property type="match status" value="1"/>
</dbReference>
<gene>
    <name evidence="4" type="ORF">PSALAMII_LOCUS1054</name>
</gene>
<evidence type="ECO:0000256" key="2">
    <source>
        <dbReference type="PROSITE-ProRule" id="PRU01161"/>
    </source>
</evidence>
<dbReference type="InterPro" id="IPR019734">
    <property type="entry name" value="TPR_rpt"/>
</dbReference>
<dbReference type="AlphaFoldDB" id="A0A9W4IE17"/>
<keyword evidence="2" id="KW-0378">Hydrolase</keyword>
<dbReference type="GO" id="GO:0043531">
    <property type="term" value="F:ADP binding"/>
    <property type="evidence" value="ECO:0007669"/>
    <property type="project" value="InterPro"/>
</dbReference>
<dbReference type="Pfam" id="PF00931">
    <property type="entry name" value="NB-ARC"/>
    <property type="match status" value="1"/>
</dbReference>
<evidence type="ECO:0000313" key="4">
    <source>
        <dbReference type="EMBL" id="CAG8266062.1"/>
    </source>
</evidence>
<keyword evidence="1 2" id="KW-0443">Lipid metabolism</keyword>
<dbReference type="Pfam" id="PF13424">
    <property type="entry name" value="TPR_12"/>
    <property type="match status" value="2"/>
</dbReference>
<dbReference type="EMBL" id="CAJVPG010000033">
    <property type="protein sequence ID" value="CAG8266062.1"/>
    <property type="molecule type" value="Genomic_DNA"/>
</dbReference>
<feature type="active site" description="Proton acceptor" evidence="2">
    <location>
        <position position="206"/>
    </location>
</feature>
<keyword evidence="2" id="KW-0442">Lipid degradation</keyword>
<dbReference type="Proteomes" id="UP001152649">
    <property type="component" value="Unassembled WGS sequence"/>
</dbReference>
<feature type="short sequence motif" description="GXSXG" evidence="2">
    <location>
        <begin position="64"/>
        <end position="68"/>
    </location>
</feature>
<dbReference type="GO" id="GO:0046486">
    <property type="term" value="P:glycerolipid metabolic process"/>
    <property type="evidence" value="ECO:0007669"/>
    <property type="project" value="UniProtKB-ARBA"/>
</dbReference>
<dbReference type="PANTHER" id="PTHR46082">
    <property type="entry name" value="ATP/GTP-BINDING PROTEIN-RELATED"/>
    <property type="match status" value="1"/>
</dbReference>
<evidence type="ECO:0000256" key="1">
    <source>
        <dbReference type="ARBA" id="ARBA00023098"/>
    </source>
</evidence>
<evidence type="ECO:0000313" key="5">
    <source>
        <dbReference type="Proteomes" id="UP001152649"/>
    </source>
</evidence>
<sequence length="1132" mass="127852">MTDEQSFQSSPLETNGLCLLSLDGGGVRGLSSLLILKDLMTQLNSKRSGQPPVKPCDVFDLIGGTSTGGLIAIMLGRLEMDVDECLVAYTELMESIFSQKINNVPVDWSGNIISQYDSKRLKSAIEMVITRAGFSPTDLMNDEKLRPTKVFVCTTSKDTSQTVRLRSYSVSNEDTLSATICEAALATSAATKFFDAVSIGKQQFVDGAFGANNPVEEVEEEAADIWCTKSRNLKPLVKCFLSVGTGSPDRVPINDNIVKFLSKTLVKMATKSESTNRRFMARWSYEVEAKRCFRFNVEQGLQDVHMAEFDKQSVIESATCDYLHQSVQKSQIRYCSLNLSDKQDKAHENFEFTIREHHAQLAHFQFLQTMRSTEQLLNHKDSACWTVPFDRNPRYVDRGVVDAVKRRLFDRKCPTRVALFGLGGVGKTQVALELAHQTRDLYTDCDIFWIPAVDMESLQRAYQTLADQLGIETVDSNEDVKILVQRHLSVRNTGRWLMIFDNADEVDMWTGSKDYKNGGLEGFLPASDRGAIVFTTRSTKVAHHVASTDVIKISEMDQQKATEVLQKCLVDKKLLHDTDSIGKLLSRLTFLPLAIVQAASFINQNGMGLKAYVDLLDGQEQSEIDLLSEDFEDKGRYKSIRNPVAITWLSSFAQIQRQNQTAADYMCFMACMREKDIPVCLLPPIEAVQQQRAIGVLNSYSFVRTRNEDTRLDMHRLVHLATRNWLRSNNHLREWQAHVLQYVGWTFPKVDITHRDSWRAAVPHALRILDLTVDENLPGTRFKLQCKVANCHVLDGRPREARKLYIEALEVVSADLGSESEHALEVLAKLAQAYQNEGNQEKAIEISEQLLEKRIRINGSDSHATNYVLLCLASSYEEANKVQKAKESYNIAIPYFVKTFGPSSPEAIDALHRLAVLYSSQGYLSDGAELSLQLLQISRNVRGSDNIYTADLMLALARIYMQQWRLEDADDLLGEALEVFRRTAGPEHHNTANVMAWTANLREYQGRHEDAIALRVECVRVCRQYFGADHLITRTHLACLENSATPTTLRGFMKYHFTAFRRSEAMLERRARYPKVKAYGLFSVSRQPKNDPLLREIQEAVKNMSIGRQHSSDEVTLVDISKAEEGNIRATM</sequence>
<feature type="active site" description="Nucleophile" evidence="2">
    <location>
        <position position="66"/>
    </location>
</feature>
<feature type="short sequence motif" description="GXGXXG" evidence="2">
    <location>
        <begin position="24"/>
        <end position="29"/>
    </location>
</feature>
<reference evidence="4" key="1">
    <citation type="submission" date="2021-07" db="EMBL/GenBank/DDBJ databases">
        <authorList>
            <person name="Branca A.L. A."/>
        </authorList>
    </citation>
    <scope>NUCLEOTIDE SEQUENCE</scope>
</reference>
<proteinExistence type="predicted"/>
<dbReference type="Gene3D" id="3.40.1090.10">
    <property type="entry name" value="Cytosolic phospholipase A2 catalytic domain"/>
    <property type="match status" value="1"/>
</dbReference>
<organism evidence="4 5">
    <name type="scientific">Penicillium salamii</name>
    <dbReference type="NCBI Taxonomy" id="1612424"/>
    <lineage>
        <taxon>Eukaryota</taxon>
        <taxon>Fungi</taxon>
        <taxon>Dikarya</taxon>
        <taxon>Ascomycota</taxon>
        <taxon>Pezizomycotina</taxon>
        <taxon>Eurotiomycetes</taxon>
        <taxon>Eurotiomycetidae</taxon>
        <taxon>Eurotiales</taxon>
        <taxon>Aspergillaceae</taxon>
        <taxon>Penicillium</taxon>
    </lineage>
</organism>
<dbReference type="PANTHER" id="PTHR46082:SF6">
    <property type="entry name" value="AAA+ ATPASE DOMAIN-CONTAINING PROTEIN-RELATED"/>
    <property type="match status" value="1"/>
</dbReference>
<dbReference type="GO" id="GO:0016042">
    <property type="term" value="P:lipid catabolic process"/>
    <property type="evidence" value="ECO:0007669"/>
    <property type="project" value="UniProtKB-UniRule"/>
</dbReference>
<dbReference type="Pfam" id="PF01734">
    <property type="entry name" value="Patatin"/>
    <property type="match status" value="1"/>
</dbReference>
<dbReference type="SMART" id="SM00028">
    <property type="entry name" value="TPR"/>
    <property type="match status" value="4"/>
</dbReference>
<dbReference type="SUPFAM" id="SSF48452">
    <property type="entry name" value="TPR-like"/>
    <property type="match status" value="2"/>
</dbReference>
<dbReference type="GO" id="GO:0016787">
    <property type="term" value="F:hydrolase activity"/>
    <property type="evidence" value="ECO:0007669"/>
    <property type="project" value="UniProtKB-UniRule"/>
</dbReference>
<dbReference type="SUPFAM" id="SSF52151">
    <property type="entry name" value="FabD/lysophospholipase-like"/>
    <property type="match status" value="1"/>
</dbReference>
<evidence type="ECO:0000259" key="3">
    <source>
        <dbReference type="PROSITE" id="PS51635"/>
    </source>
</evidence>
<feature type="domain" description="PNPLA" evidence="3">
    <location>
        <begin position="20"/>
        <end position="219"/>
    </location>
</feature>
<comment type="caution">
    <text evidence="4">The sequence shown here is derived from an EMBL/GenBank/DDBJ whole genome shotgun (WGS) entry which is preliminary data.</text>
</comment>
<dbReference type="Gene3D" id="1.25.40.10">
    <property type="entry name" value="Tetratricopeptide repeat domain"/>
    <property type="match status" value="2"/>
</dbReference>